<sequence>MSSSRTTPEGTNFAMDSSLPHDLTNVALPTTPQQSLDRAEAMLQQAEGLRKEARALQSQIQGLNKRADTLTKSALTFQTVGARDHQTVQYTLEGGLVVFEELVATYKSLPQNATRLQALQTRVEDGLATLQDLQDMFQDMKSFCKDTRVHRSPAPEPESPPETGPTTVSEKIGSHRKTRKRSFATLEEDYIEPSPASKEVTMASNEVTAASNLIALVSHEMTAASMGMVTGSNETSAAITESTAVGKRARKKNKGSVASEEAEEINQPKKRRAPQRKKNNLQNTNQPEQREKRYRKSKSNKPIKQEEEA</sequence>
<evidence type="ECO:0000313" key="3">
    <source>
        <dbReference type="EMBL" id="KIV86055.1"/>
    </source>
</evidence>
<proteinExistence type="predicted"/>
<evidence type="ECO:0000256" key="2">
    <source>
        <dbReference type="SAM" id="MobiDB-lite"/>
    </source>
</evidence>
<dbReference type="HOGENOM" id="CLU_900267_0_0_1"/>
<dbReference type="SUPFAM" id="SSF46966">
    <property type="entry name" value="Spectrin repeat"/>
    <property type="match status" value="1"/>
</dbReference>
<dbReference type="EMBL" id="KN846951">
    <property type="protein sequence ID" value="KIV86055.1"/>
    <property type="molecule type" value="Genomic_DNA"/>
</dbReference>
<protein>
    <submittedName>
        <fullName evidence="3">Uncharacterized protein</fullName>
    </submittedName>
</protein>
<dbReference type="OrthoDB" id="4158459at2759"/>
<keyword evidence="1" id="KW-0175">Coiled coil</keyword>
<dbReference type="AlphaFoldDB" id="A0A0D1WBF8"/>
<feature type="region of interest" description="Disordered" evidence="2">
    <location>
        <begin position="147"/>
        <end position="183"/>
    </location>
</feature>
<feature type="compositionally biased region" description="Basic residues" evidence="2">
    <location>
        <begin position="292"/>
        <end position="301"/>
    </location>
</feature>
<feature type="compositionally biased region" description="Polar residues" evidence="2">
    <location>
        <begin position="234"/>
        <end position="243"/>
    </location>
</feature>
<evidence type="ECO:0000313" key="4">
    <source>
        <dbReference type="Proteomes" id="UP000053599"/>
    </source>
</evidence>
<dbReference type="Proteomes" id="UP000053599">
    <property type="component" value="Unassembled WGS sequence"/>
</dbReference>
<evidence type="ECO:0000256" key="1">
    <source>
        <dbReference type="SAM" id="Coils"/>
    </source>
</evidence>
<feature type="compositionally biased region" description="Basic residues" evidence="2">
    <location>
        <begin position="268"/>
        <end position="279"/>
    </location>
</feature>
<name>A0A0D1WBF8_9EURO</name>
<reference evidence="3 4" key="1">
    <citation type="submission" date="2015-01" db="EMBL/GenBank/DDBJ databases">
        <title>The Genome Sequence of Exophiala sideris CBS121828.</title>
        <authorList>
            <consortium name="The Broad Institute Genomics Platform"/>
            <person name="Cuomo C."/>
            <person name="de Hoog S."/>
            <person name="Gorbushina A."/>
            <person name="Stielow B."/>
            <person name="Teixiera M."/>
            <person name="Abouelleil A."/>
            <person name="Chapman S.B."/>
            <person name="Priest M."/>
            <person name="Young S.K."/>
            <person name="Wortman J."/>
            <person name="Nusbaum C."/>
            <person name="Birren B."/>
        </authorList>
    </citation>
    <scope>NUCLEOTIDE SEQUENCE [LARGE SCALE GENOMIC DNA]</scope>
    <source>
        <strain evidence="3 4">CBS 121828</strain>
    </source>
</reference>
<feature type="region of interest" description="Disordered" evidence="2">
    <location>
        <begin position="234"/>
        <end position="309"/>
    </location>
</feature>
<feature type="coiled-coil region" evidence="1">
    <location>
        <begin position="36"/>
        <end position="73"/>
    </location>
</feature>
<organism evidence="3 4">
    <name type="scientific">Exophiala sideris</name>
    <dbReference type="NCBI Taxonomy" id="1016849"/>
    <lineage>
        <taxon>Eukaryota</taxon>
        <taxon>Fungi</taxon>
        <taxon>Dikarya</taxon>
        <taxon>Ascomycota</taxon>
        <taxon>Pezizomycotina</taxon>
        <taxon>Eurotiomycetes</taxon>
        <taxon>Chaetothyriomycetidae</taxon>
        <taxon>Chaetothyriales</taxon>
        <taxon>Herpotrichiellaceae</taxon>
        <taxon>Exophiala</taxon>
    </lineage>
</organism>
<gene>
    <name evidence="3" type="ORF">PV11_01694</name>
</gene>
<accession>A0A0D1WBF8</accession>
<feature type="compositionally biased region" description="Pro residues" evidence="2">
    <location>
        <begin position="154"/>
        <end position="163"/>
    </location>
</feature>